<dbReference type="InterPro" id="IPR035911">
    <property type="entry name" value="MurE/MurF_N"/>
</dbReference>
<keyword evidence="3 12" id="KW-0963">Cytoplasm</keyword>
<dbReference type="Gene3D" id="3.90.190.20">
    <property type="entry name" value="Mur ligase, C-terminal domain"/>
    <property type="match status" value="1"/>
</dbReference>
<feature type="modified residue" description="N6-carboxylysine" evidence="12">
    <location>
        <position position="220"/>
    </location>
</feature>
<evidence type="ECO:0000256" key="9">
    <source>
        <dbReference type="ARBA" id="ARBA00022984"/>
    </source>
</evidence>
<comment type="similarity">
    <text evidence="2 12">Belongs to the MurCDEF family. MurE subfamily.</text>
</comment>
<dbReference type="PANTHER" id="PTHR23135">
    <property type="entry name" value="MUR LIGASE FAMILY MEMBER"/>
    <property type="match status" value="1"/>
</dbReference>
<comment type="caution">
    <text evidence="12">Lacks conserved residue(s) required for the propagation of feature annotation.</text>
</comment>
<keyword evidence="18" id="KW-1185">Reference proteome</keyword>
<name>A0A8J8MEL4_9FIRM</name>
<keyword evidence="10 12" id="KW-0131">Cell cycle</keyword>
<feature type="binding site" evidence="12">
    <location>
        <position position="379"/>
    </location>
    <ligand>
        <name>meso-2,6-diaminopimelate</name>
        <dbReference type="ChEBI" id="CHEBI:57791"/>
    </ligand>
</feature>
<proteinExistence type="inferred from homology"/>
<organism evidence="17 18">
    <name type="scientific">Vallitalea guaymasensis</name>
    <dbReference type="NCBI Taxonomy" id="1185412"/>
    <lineage>
        <taxon>Bacteria</taxon>
        <taxon>Bacillati</taxon>
        <taxon>Bacillota</taxon>
        <taxon>Clostridia</taxon>
        <taxon>Lachnospirales</taxon>
        <taxon>Vallitaleaceae</taxon>
        <taxon>Vallitalea</taxon>
    </lineage>
</organism>
<dbReference type="KEGG" id="vgu:HYG85_21810"/>
<dbReference type="Pfam" id="PF01225">
    <property type="entry name" value="Mur_ligase"/>
    <property type="match status" value="1"/>
</dbReference>
<dbReference type="InterPro" id="IPR036615">
    <property type="entry name" value="Mur_ligase_C_dom_sf"/>
</dbReference>
<dbReference type="PROSITE" id="PS01011">
    <property type="entry name" value="FOLYLPOLYGLU_SYNT_1"/>
    <property type="match status" value="1"/>
</dbReference>
<feature type="binding site" evidence="12">
    <location>
        <position position="188"/>
    </location>
    <ligand>
        <name>UDP-N-acetyl-alpha-D-muramoyl-L-alanyl-D-glutamate</name>
        <dbReference type="ChEBI" id="CHEBI:83900"/>
    </ligand>
</feature>
<dbReference type="RefSeq" id="WP_212691447.1">
    <property type="nucleotide sequence ID" value="NZ_CP058561.1"/>
</dbReference>
<dbReference type="HAMAP" id="MF_00208">
    <property type="entry name" value="MurE"/>
    <property type="match status" value="1"/>
</dbReference>
<keyword evidence="4 12" id="KW-0436">Ligase</keyword>
<evidence type="ECO:0000259" key="16">
    <source>
        <dbReference type="Pfam" id="PF08245"/>
    </source>
</evidence>
<dbReference type="SUPFAM" id="SSF53623">
    <property type="entry name" value="MurD-like peptide ligases, catalytic domain"/>
    <property type="match status" value="1"/>
</dbReference>
<dbReference type="Proteomes" id="UP000677305">
    <property type="component" value="Chromosome"/>
</dbReference>
<dbReference type="Gene3D" id="3.40.1390.10">
    <property type="entry name" value="MurE/MurF, N-terminal domain"/>
    <property type="match status" value="1"/>
</dbReference>
<dbReference type="InterPro" id="IPR000713">
    <property type="entry name" value="Mur_ligase_N"/>
</dbReference>
<dbReference type="GO" id="GO:0000287">
    <property type="term" value="F:magnesium ion binding"/>
    <property type="evidence" value="ECO:0007669"/>
    <property type="project" value="UniProtKB-UniRule"/>
</dbReference>
<evidence type="ECO:0000259" key="14">
    <source>
        <dbReference type="Pfam" id="PF01225"/>
    </source>
</evidence>
<feature type="domain" description="Mur ligase C-terminal" evidence="15">
    <location>
        <begin position="330"/>
        <end position="457"/>
    </location>
</feature>
<dbReference type="UniPathway" id="UPA00219"/>
<evidence type="ECO:0000256" key="13">
    <source>
        <dbReference type="RuleBase" id="RU004135"/>
    </source>
</evidence>
<evidence type="ECO:0000256" key="3">
    <source>
        <dbReference type="ARBA" id="ARBA00022490"/>
    </source>
</evidence>
<feature type="binding site" evidence="12">
    <location>
        <position position="455"/>
    </location>
    <ligand>
        <name>meso-2,6-diaminopimelate</name>
        <dbReference type="ChEBI" id="CHEBI:57791"/>
    </ligand>
</feature>
<dbReference type="Gene3D" id="3.40.1190.10">
    <property type="entry name" value="Mur-like, catalytic domain"/>
    <property type="match status" value="1"/>
</dbReference>
<dbReference type="InterPro" id="IPR018109">
    <property type="entry name" value="Folylpolyglutamate_synth_CS"/>
</dbReference>
<accession>A0A8J8MEL4</accession>
<feature type="binding site" evidence="12">
    <location>
        <position position="180"/>
    </location>
    <ligand>
        <name>UDP-N-acetyl-alpha-D-muramoyl-L-alanyl-D-glutamate</name>
        <dbReference type="ChEBI" id="CHEBI:83900"/>
    </ligand>
</feature>
<feature type="domain" description="Mur ligase central" evidence="16">
    <location>
        <begin position="109"/>
        <end position="307"/>
    </location>
</feature>
<dbReference type="SUPFAM" id="SSF53244">
    <property type="entry name" value="MurD-like peptide ligases, peptide-binding domain"/>
    <property type="match status" value="1"/>
</dbReference>
<evidence type="ECO:0000256" key="2">
    <source>
        <dbReference type="ARBA" id="ARBA00005898"/>
    </source>
</evidence>
<dbReference type="EMBL" id="CP058561">
    <property type="protein sequence ID" value="QUH31414.1"/>
    <property type="molecule type" value="Genomic_DNA"/>
</dbReference>
<evidence type="ECO:0000256" key="1">
    <source>
        <dbReference type="ARBA" id="ARBA00004752"/>
    </source>
</evidence>
<dbReference type="AlphaFoldDB" id="A0A8J8MEL4"/>
<comment type="PTM">
    <text evidence="12">Carboxylation is probably crucial for Mg(2+) binding and, consequently, for the gamma-phosphate positioning of ATP.</text>
</comment>
<feature type="domain" description="Mur ligase N-terminal catalytic" evidence="14">
    <location>
        <begin position="23"/>
        <end position="97"/>
    </location>
</feature>
<comment type="pathway">
    <text evidence="1 12 13">Cell wall biogenesis; peptidoglycan biosynthesis.</text>
</comment>
<keyword evidence="12" id="KW-0460">Magnesium</keyword>
<keyword evidence="7 12" id="KW-0067">ATP-binding</keyword>
<evidence type="ECO:0000256" key="10">
    <source>
        <dbReference type="ARBA" id="ARBA00023306"/>
    </source>
</evidence>
<feature type="binding site" evidence="12">
    <location>
        <begin position="153"/>
        <end position="154"/>
    </location>
    <ligand>
        <name>UDP-N-acetyl-alpha-D-muramoyl-L-alanyl-D-glutamate</name>
        <dbReference type="ChEBI" id="CHEBI:83900"/>
    </ligand>
</feature>
<evidence type="ECO:0000256" key="8">
    <source>
        <dbReference type="ARBA" id="ARBA00022960"/>
    </source>
</evidence>
<dbReference type="EC" id="6.3.2.13" evidence="12"/>
<dbReference type="InterPro" id="IPR005761">
    <property type="entry name" value="UDP-N-AcMur-Glu-dNH2Pim_ligase"/>
</dbReference>
<evidence type="ECO:0000256" key="6">
    <source>
        <dbReference type="ARBA" id="ARBA00022741"/>
    </source>
</evidence>
<comment type="subcellular location">
    <subcellularLocation>
        <location evidence="12 13">Cytoplasm</location>
    </subcellularLocation>
</comment>
<evidence type="ECO:0000259" key="15">
    <source>
        <dbReference type="Pfam" id="PF02875"/>
    </source>
</evidence>
<dbReference type="PANTHER" id="PTHR23135:SF4">
    <property type="entry name" value="UDP-N-ACETYLMURAMOYL-L-ALANYL-D-GLUTAMATE--2,6-DIAMINOPIMELATE LIGASE MURE HOMOLOG, CHLOROPLASTIC"/>
    <property type="match status" value="1"/>
</dbReference>
<dbReference type="GO" id="GO:0005737">
    <property type="term" value="C:cytoplasm"/>
    <property type="evidence" value="ECO:0007669"/>
    <property type="project" value="UniProtKB-SubCell"/>
</dbReference>
<evidence type="ECO:0000256" key="11">
    <source>
        <dbReference type="ARBA" id="ARBA00023316"/>
    </source>
</evidence>
<dbReference type="GO" id="GO:0005524">
    <property type="term" value="F:ATP binding"/>
    <property type="evidence" value="ECO:0007669"/>
    <property type="project" value="UniProtKB-UniRule"/>
</dbReference>
<keyword evidence="5 12" id="KW-0132">Cell division</keyword>
<dbReference type="NCBIfam" id="NF001124">
    <property type="entry name" value="PRK00139.1-2"/>
    <property type="match status" value="1"/>
</dbReference>
<dbReference type="NCBIfam" id="TIGR01085">
    <property type="entry name" value="murE"/>
    <property type="match status" value="1"/>
</dbReference>
<dbReference type="Pfam" id="PF02875">
    <property type="entry name" value="Mur_ligase_C"/>
    <property type="match status" value="1"/>
</dbReference>
<feature type="binding site" evidence="12">
    <location>
        <begin position="403"/>
        <end position="406"/>
    </location>
    <ligand>
        <name>meso-2,6-diaminopimelate</name>
        <dbReference type="ChEBI" id="CHEBI:57791"/>
    </ligand>
</feature>
<reference evidence="17 18" key="1">
    <citation type="submission" date="2020-07" db="EMBL/GenBank/DDBJ databases">
        <title>Vallitalea guaymasensis genome.</title>
        <authorList>
            <person name="Postec A."/>
        </authorList>
    </citation>
    <scope>NUCLEOTIDE SEQUENCE [LARGE SCALE GENOMIC DNA]</scope>
    <source>
        <strain evidence="17 18">Ra1766G1</strain>
    </source>
</reference>
<dbReference type="InterPro" id="IPR013221">
    <property type="entry name" value="Mur_ligase_cen"/>
</dbReference>
<evidence type="ECO:0000256" key="12">
    <source>
        <dbReference type="HAMAP-Rule" id="MF_00208"/>
    </source>
</evidence>
<dbReference type="GO" id="GO:0004326">
    <property type="term" value="F:tetrahydrofolylpolyglutamate synthase activity"/>
    <property type="evidence" value="ECO:0007669"/>
    <property type="project" value="InterPro"/>
</dbReference>
<evidence type="ECO:0000256" key="7">
    <source>
        <dbReference type="ARBA" id="ARBA00022840"/>
    </source>
</evidence>
<feature type="binding site" evidence="12">
    <location>
        <begin position="111"/>
        <end position="117"/>
    </location>
    <ligand>
        <name>ATP</name>
        <dbReference type="ChEBI" id="CHEBI:30616"/>
    </ligand>
</feature>
<protein>
    <recommendedName>
        <fullName evidence="12">UDP-N-acetylmuramoyl-L-alanyl-D-glutamate--2,6-diaminopimelate ligase</fullName>
        <ecNumber evidence="12">6.3.2.13</ecNumber>
    </recommendedName>
    <alternativeName>
        <fullName evidence="12">Meso-A2pm-adding enzyme</fullName>
    </alternativeName>
    <alternativeName>
        <fullName evidence="12">Meso-diaminopimelate-adding enzyme</fullName>
    </alternativeName>
    <alternativeName>
        <fullName evidence="12">UDP-MurNAc-L-Ala-D-Glu:meso-diaminopimelate ligase</fullName>
    </alternativeName>
    <alternativeName>
        <fullName evidence="12">UDP-MurNAc-tripeptide synthetase</fullName>
    </alternativeName>
    <alternativeName>
        <fullName evidence="12">UDP-N-acetylmuramyl-tripeptide synthetase</fullName>
    </alternativeName>
</protein>
<dbReference type="SUPFAM" id="SSF63418">
    <property type="entry name" value="MurE/MurF N-terminal domain"/>
    <property type="match status" value="1"/>
</dbReference>
<feature type="binding site" evidence="12">
    <location>
        <position position="30"/>
    </location>
    <ligand>
        <name>UDP-N-acetyl-alpha-D-muramoyl-L-alanyl-D-glutamate</name>
        <dbReference type="ChEBI" id="CHEBI:83900"/>
    </ligand>
</feature>
<dbReference type="GO" id="GO:0051301">
    <property type="term" value="P:cell division"/>
    <property type="evidence" value="ECO:0007669"/>
    <property type="project" value="UniProtKB-KW"/>
</dbReference>
<evidence type="ECO:0000256" key="5">
    <source>
        <dbReference type="ARBA" id="ARBA00022618"/>
    </source>
</evidence>
<keyword evidence="8 12" id="KW-0133">Cell shape</keyword>
<dbReference type="GO" id="GO:0071555">
    <property type="term" value="P:cell wall organization"/>
    <property type="evidence" value="ECO:0007669"/>
    <property type="project" value="UniProtKB-KW"/>
</dbReference>
<comment type="catalytic activity">
    <reaction evidence="12">
        <text>UDP-N-acetyl-alpha-D-muramoyl-L-alanyl-D-glutamate + meso-2,6-diaminopimelate + ATP = UDP-N-acetyl-alpha-D-muramoyl-L-alanyl-gamma-D-glutamyl-meso-2,6-diaminopimelate + ADP + phosphate + H(+)</text>
        <dbReference type="Rhea" id="RHEA:23676"/>
        <dbReference type="ChEBI" id="CHEBI:15378"/>
        <dbReference type="ChEBI" id="CHEBI:30616"/>
        <dbReference type="ChEBI" id="CHEBI:43474"/>
        <dbReference type="ChEBI" id="CHEBI:57791"/>
        <dbReference type="ChEBI" id="CHEBI:83900"/>
        <dbReference type="ChEBI" id="CHEBI:83905"/>
        <dbReference type="ChEBI" id="CHEBI:456216"/>
        <dbReference type="EC" id="6.3.2.13"/>
    </reaction>
</comment>
<sequence>MKLQGLLKNIDYEVLQGNEDINISNIQYDSRKVTDASLFVCIKGFKVDGHNYAKSAVSKGAKAILVEDDIEGIDKDIAILKVGDTRKAIAYIAERYYNHPSNKFRLIGVTGTNGKTSITYLTKSIIEEFNKKTGIIGTIENRIGDEVLKASRTTPESLDLQELFYNMVQENVNAVVMEVSSHSLALHRVDACKFDVGIYTNLTLDHLDFHKTMENYRDAKLKLFKMCDTGVINIDDKYGPYMMENGTCKRYLTYGIENEEADLNATQLSIDLGGVTFNVVYEGNSYKITLNTPGKFSVYNALAAMGACLALNVPMDVVINGLEKNKGIRGRFQSFTSSKGYTVIVDYAHAPDGLLNVLQSMKEFAKARIITVFGCGGDRDTSKRPIMGEIAGNNSDYCVITSDNPRTEDPVSIIDEVEIGIKKTDCEYVKVADRLKGIHTALSMAKEGDLILIAGKGHEDYQILHDKVIHFDDAEVVLNYFMTEE</sequence>
<dbReference type="InterPro" id="IPR036565">
    <property type="entry name" value="Mur-like_cat_sf"/>
</dbReference>
<gene>
    <name evidence="12" type="primary">murE</name>
    <name evidence="17" type="ORF">HYG85_21810</name>
</gene>
<comment type="cofactor">
    <cofactor evidence="12">
        <name>Mg(2+)</name>
        <dbReference type="ChEBI" id="CHEBI:18420"/>
    </cofactor>
</comment>
<feature type="binding site" evidence="12">
    <location>
        <position position="459"/>
    </location>
    <ligand>
        <name>meso-2,6-diaminopimelate</name>
        <dbReference type="ChEBI" id="CHEBI:57791"/>
    </ligand>
</feature>
<keyword evidence="9 12" id="KW-0573">Peptidoglycan synthesis</keyword>
<dbReference type="InterPro" id="IPR004101">
    <property type="entry name" value="Mur_ligase_C"/>
</dbReference>
<keyword evidence="6 12" id="KW-0547">Nucleotide-binding</keyword>
<dbReference type="GO" id="GO:0008360">
    <property type="term" value="P:regulation of cell shape"/>
    <property type="evidence" value="ECO:0007669"/>
    <property type="project" value="UniProtKB-KW"/>
</dbReference>
<dbReference type="Pfam" id="PF08245">
    <property type="entry name" value="Mur_ligase_M"/>
    <property type="match status" value="1"/>
</dbReference>
<feature type="short sequence motif" description="Meso-diaminopimelate recognition motif" evidence="12">
    <location>
        <begin position="403"/>
        <end position="406"/>
    </location>
</feature>
<dbReference type="GO" id="GO:0008765">
    <property type="term" value="F:UDP-N-acetylmuramoylalanyl-D-glutamate-2,6-diaminopimelate ligase activity"/>
    <property type="evidence" value="ECO:0007669"/>
    <property type="project" value="UniProtKB-UniRule"/>
</dbReference>
<dbReference type="GO" id="GO:0009252">
    <property type="term" value="P:peptidoglycan biosynthetic process"/>
    <property type="evidence" value="ECO:0007669"/>
    <property type="project" value="UniProtKB-UniRule"/>
</dbReference>
<comment type="function">
    <text evidence="12">Catalyzes the addition of meso-diaminopimelic acid to the nucleotide precursor UDP-N-acetylmuramoyl-L-alanyl-D-glutamate (UMAG) in the biosynthesis of bacterial cell-wall peptidoglycan.</text>
</comment>
<evidence type="ECO:0000313" key="17">
    <source>
        <dbReference type="EMBL" id="QUH31414.1"/>
    </source>
</evidence>
<evidence type="ECO:0000256" key="4">
    <source>
        <dbReference type="ARBA" id="ARBA00022598"/>
    </source>
</evidence>
<dbReference type="NCBIfam" id="NF001126">
    <property type="entry name" value="PRK00139.1-4"/>
    <property type="match status" value="1"/>
</dbReference>
<evidence type="ECO:0000313" key="18">
    <source>
        <dbReference type="Proteomes" id="UP000677305"/>
    </source>
</evidence>
<keyword evidence="11 12" id="KW-0961">Cell wall biogenesis/degradation</keyword>